<accession>A0AA86QYI7</accession>
<gene>
    <name evidence="2" type="ORF">HINF_LOCUS27365</name>
    <name evidence="1" type="ORF">HINF_LOCUS51221</name>
</gene>
<sequence length="201" mass="23887">MPVQRQAATFQSFLLPLYQNSQLDIHQDLGTTLEQQLELIAIFNTPLHLSSFSFFTKTWHSDPRYLQVSPLSLSIIDDFFICQYYLRTGERLCSVFDHYRLSVLYTLPELIPNDQASVYKVQNRKSDIISECIERVLKNYHHFAYYCMIKRRTTLMEKTGYMGLKYKLLRYDWRQGVSRNAKSQFSLFASYQRKARRSFIS</sequence>
<evidence type="ECO:0000313" key="2">
    <source>
        <dbReference type="EMBL" id="CAL6020305.1"/>
    </source>
</evidence>
<comment type="caution">
    <text evidence="1">The sequence shown here is derived from an EMBL/GenBank/DDBJ whole genome shotgun (WGS) entry which is preliminary data.</text>
</comment>
<reference evidence="1" key="1">
    <citation type="submission" date="2023-06" db="EMBL/GenBank/DDBJ databases">
        <authorList>
            <person name="Kurt Z."/>
        </authorList>
    </citation>
    <scope>NUCLEOTIDE SEQUENCE</scope>
</reference>
<dbReference type="AlphaFoldDB" id="A0AA86QYI7"/>
<evidence type="ECO:0000313" key="3">
    <source>
        <dbReference type="Proteomes" id="UP001642409"/>
    </source>
</evidence>
<reference evidence="2 3" key="2">
    <citation type="submission" date="2024-07" db="EMBL/GenBank/DDBJ databases">
        <authorList>
            <person name="Akdeniz Z."/>
        </authorList>
    </citation>
    <scope>NUCLEOTIDE SEQUENCE [LARGE SCALE GENOMIC DNA]</scope>
</reference>
<dbReference type="EMBL" id="CATOUU010000969">
    <property type="protein sequence ID" value="CAI9963576.1"/>
    <property type="molecule type" value="Genomic_DNA"/>
</dbReference>
<keyword evidence="3" id="KW-1185">Reference proteome</keyword>
<organism evidence="1">
    <name type="scientific">Hexamita inflata</name>
    <dbReference type="NCBI Taxonomy" id="28002"/>
    <lineage>
        <taxon>Eukaryota</taxon>
        <taxon>Metamonada</taxon>
        <taxon>Diplomonadida</taxon>
        <taxon>Hexamitidae</taxon>
        <taxon>Hexamitinae</taxon>
        <taxon>Hexamita</taxon>
    </lineage>
</organism>
<dbReference type="EMBL" id="CAXDID020000085">
    <property type="protein sequence ID" value="CAL6020305.1"/>
    <property type="molecule type" value="Genomic_DNA"/>
</dbReference>
<name>A0AA86QYI7_9EUKA</name>
<protein>
    <submittedName>
        <fullName evidence="2">Hypothetical_protein</fullName>
    </submittedName>
</protein>
<evidence type="ECO:0000313" key="1">
    <source>
        <dbReference type="EMBL" id="CAI9963576.1"/>
    </source>
</evidence>
<dbReference type="Proteomes" id="UP001642409">
    <property type="component" value="Unassembled WGS sequence"/>
</dbReference>
<proteinExistence type="predicted"/>